<dbReference type="Pfam" id="PF07093">
    <property type="entry name" value="SGT1"/>
    <property type="match status" value="2"/>
</dbReference>
<evidence type="ECO:0000313" key="3">
    <source>
        <dbReference type="Proteomes" id="UP001153148"/>
    </source>
</evidence>
<accession>A0ABN7NMB7</accession>
<name>A0ABN7NMB7_TIMPD</name>
<feature type="region of interest" description="Disordered" evidence="1">
    <location>
        <begin position="388"/>
        <end position="408"/>
    </location>
</feature>
<evidence type="ECO:0000256" key="1">
    <source>
        <dbReference type="SAM" id="MobiDB-lite"/>
    </source>
</evidence>
<proteinExistence type="predicted"/>
<organism evidence="2 3">
    <name type="scientific">Timema podura</name>
    <name type="common">Walking stick</name>
    <dbReference type="NCBI Taxonomy" id="61482"/>
    <lineage>
        <taxon>Eukaryota</taxon>
        <taxon>Metazoa</taxon>
        <taxon>Ecdysozoa</taxon>
        <taxon>Arthropoda</taxon>
        <taxon>Hexapoda</taxon>
        <taxon>Insecta</taxon>
        <taxon>Pterygota</taxon>
        <taxon>Neoptera</taxon>
        <taxon>Polyneoptera</taxon>
        <taxon>Phasmatodea</taxon>
        <taxon>Timematodea</taxon>
        <taxon>Timematoidea</taxon>
        <taxon>Timematidae</taxon>
        <taxon>Timema</taxon>
    </lineage>
</organism>
<evidence type="ECO:0000313" key="2">
    <source>
        <dbReference type="EMBL" id="CAG2055579.1"/>
    </source>
</evidence>
<reference evidence="2" key="1">
    <citation type="submission" date="2021-03" db="EMBL/GenBank/DDBJ databases">
        <authorList>
            <person name="Tran Van P."/>
        </authorList>
    </citation>
    <scope>NUCLEOTIDE SEQUENCE</scope>
</reference>
<dbReference type="Proteomes" id="UP001153148">
    <property type="component" value="Unassembled WGS sequence"/>
</dbReference>
<dbReference type="PANTHER" id="PTHR13060">
    <property type="entry name" value="SGT1 PROTEIN HSGT1 SUPPRESSOR OF GCR2"/>
    <property type="match status" value="1"/>
</dbReference>
<keyword evidence="3" id="KW-1185">Reference proteome</keyword>
<dbReference type="PANTHER" id="PTHR13060:SF0">
    <property type="entry name" value="PROTEIN ECDYSONELESS HOMOLOG"/>
    <property type="match status" value="1"/>
</dbReference>
<comment type="caution">
    <text evidence="2">The sequence shown here is derived from an EMBL/GenBank/DDBJ whole genome shotgun (WGS) entry which is preliminary data.</text>
</comment>
<evidence type="ECO:0008006" key="4">
    <source>
        <dbReference type="Google" id="ProtNLM"/>
    </source>
</evidence>
<gene>
    <name evidence="2" type="ORF">TPAB3V08_LOCUS2582</name>
</gene>
<dbReference type="EMBL" id="CAJPIN010002653">
    <property type="protein sequence ID" value="CAG2055579.1"/>
    <property type="molecule type" value="Genomic_DNA"/>
</dbReference>
<sequence length="721" mass="81129">MAGVLESVREDDFVEYYIFPTGIEDVINANEETNKILQSLSTRVRTIVGQYTDKYIWHKDSFNIVARGEYTDIGEISGKNNSPHLYGATHYGENIEDEWFIVFLLLQLTKEIDDIVIRVVDTDGEFLLIEAAEYLPKWANPETCEQRVYLYRGGLHMVPLTEGNSQEHVLEVKEAVAQVRRDPTRTLVHPNIQEAVFQKIAGLVPTAHQNFQLNETTSSRYPGKVAEHLHRATAYVPVGVATLLKSRPNLVALAVRAFCNRDPIDMKVGMHVLFLQVFRAMRYFPPENRVKVSVTFTKCLYAMVTHQQFQPDRRTGWNLPLVHSPDYKSHLLGVKLACGFEILVAQARNSGADTSDDISNDRGWLLYLTSLDKNGYFRTASETKKEMIGADKCKQEEENDGRKEEDPATDWKHLMVDLLEGSIGHTELLNKARQHYFDNRGALPCQAPAGQVVLDLLNSLEIDLEELRREEGSLPPPDDDSWLEVSPCDLESMMEKRYGRNQFLNVSNKSDPAELTSQLTKFLDHMSGLEGVEFPRPKRGIKINKVKGVTTTSDTEVTDSPSSGNTVAFNPDTFSCAVQNILDLVIPEDSWDLESDGSGMSSYEDEMDMDLDQLKTGKKMPESEIKQYMDQMDKELSSTTIGHSFEKSKRSKHKVGVNGTSKSEEESFDDIENFKPVDIDMNALKNILASYQSQLGGAGPSTNLLGPMGVLLGTETEFEET</sequence>
<protein>
    <recommendedName>
        <fullName evidence="4">Ecdysoneless</fullName>
    </recommendedName>
</protein>
<feature type="region of interest" description="Disordered" evidence="1">
    <location>
        <begin position="645"/>
        <end position="664"/>
    </location>
</feature>
<dbReference type="InterPro" id="IPR010770">
    <property type="entry name" value="Ecd"/>
</dbReference>